<dbReference type="InterPro" id="IPR016035">
    <property type="entry name" value="Acyl_Trfase/lysoPLipase"/>
</dbReference>
<keyword evidence="5" id="KW-1185">Reference proteome</keyword>
<organism evidence="4 5">
    <name type="scientific">Aminipila terrae</name>
    <dbReference type="NCBI Taxonomy" id="2697030"/>
    <lineage>
        <taxon>Bacteria</taxon>
        <taxon>Bacillati</taxon>
        <taxon>Bacillota</taxon>
        <taxon>Clostridia</taxon>
        <taxon>Peptostreptococcales</taxon>
        <taxon>Anaerovoracaceae</taxon>
        <taxon>Aminipila</taxon>
    </lineage>
</organism>
<dbReference type="PANTHER" id="PTHR46394">
    <property type="entry name" value="ANNEXIN"/>
    <property type="match status" value="1"/>
</dbReference>
<dbReference type="GO" id="GO:0016787">
    <property type="term" value="F:hydrolase activity"/>
    <property type="evidence" value="ECO:0007669"/>
    <property type="project" value="UniProtKB-UniRule"/>
</dbReference>
<dbReference type="PROSITE" id="PS51635">
    <property type="entry name" value="PNPLA"/>
    <property type="match status" value="1"/>
</dbReference>
<dbReference type="Gene3D" id="3.40.1090.10">
    <property type="entry name" value="Cytosolic phospholipase A2 catalytic domain"/>
    <property type="match status" value="1"/>
</dbReference>
<dbReference type="EMBL" id="CP047591">
    <property type="protein sequence ID" value="QHI72420.1"/>
    <property type="molecule type" value="Genomic_DNA"/>
</dbReference>
<gene>
    <name evidence="4" type="ORF">Ami3637_08440</name>
</gene>
<keyword evidence="2" id="KW-0378">Hydrolase</keyword>
<evidence type="ECO:0000313" key="4">
    <source>
        <dbReference type="EMBL" id="QHI72420.1"/>
    </source>
</evidence>
<feature type="domain" description="PNPLA" evidence="3">
    <location>
        <begin position="1"/>
        <end position="210"/>
    </location>
</feature>
<evidence type="ECO:0000256" key="1">
    <source>
        <dbReference type="ARBA" id="ARBA00023098"/>
    </source>
</evidence>
<dbReference type="RefSeq" id="WP_162362190.1">
    <property type="nucleotide sequence ID" value="NZ_CP047591.1"/>
</dbReference>
<protein>
    <submittedName>
        <fullName evidence="4">Patatin</fullName>
    </submittedName>
</protein>
<name>A0A6P1MCP3_9FIRM</name>
<dbReference type="Proteomes" id="UP000463883">
    <property type="component" value="Chromosome"/>
</dbReference>
<keyword evidence="2" id="KW-0442">Lipid degradation</keyword>
<proteinExistence type="predicted"/>
<evidence type="ECO:0000259" key="3">
    <source>
        <dbReference type="PROSITE" id="PS51635"/>
    </source>
</evidence>
<evidence type="ECO:0000313" key="5">
    <source>
        <dbReference type="Proteomes" id="UP000463883"/>
    </source>
</evidence>
<dbReference type="GO" id="GO:0016042">
    <property type="term" value="P:lipid catabolic process"/>
    <property type="evidence" value="ECO:0007669"/>
    <property type="project" value="UniProtKB-UniRule"/>
</dbReference>
<feature type="short sequence motif" description="GXSXG" evidence="2">
    <location>
        <begin position="19"/>
        <end position="23"/>
    </location>
</feature>
<dbReference type="InterPro" id="IPR002641">
    <property type="entry name" value="PNPLA_dom"/>
</dbReference>
<feature type="active site" description="Nucleophile" evidence="2">
    <location>
        <position position="21"/>
    </location>
</feature>
<feature type="short sequence motif" description="DGA/G" evidence="2">
    <location>
        <begin position="197"/>
        <end position="199"/>
    </location>
</feature>
<feature type="active site" description="Proton acceptor" evidence="2">
    <location>
        <position position="197"/>
    </location>
</feature>
<dbReference type="KEGG" id="amic:Ami3637_08440"/>
<dbReference type="PROSITE" id="PS51257">
    <property type="entry name" value="PROKAR_LIPOPROTEIN"/>
    <property type="match status" value="1"/>
</dbReference>
<evidence type="ECO:0000256" key="2">
    <source>
        <dbReference type="PROSITE-ProRule" id="PRU01161"/>
    </source>
</evidence>
<dbReference type="InterPro" id="IPR052580">
    <property type="entry name" value="Lipid_Hydrolase"/>
</dbReference>
<dbReference type="SUPFAM" id="SSF52151">
    <property type="entry name" value="FabD/lysophospholipase-like"/>
    <property type="match status" value="1"/>
</dbReference>
<dbReference type="PANTHER" id="PTHR46394:SF1">
    <property type="entry name" value="PNPLA DOMAIN-CONTAINING PROTEIN"/>
    <property type="match status" value="1"/>
</dbReference>
<reference evidence="4 5" key="1">
    <citation type="submission" date="2020-01" db="EMBL/GenBank/DDBJ databases">
        <title>Genomic analysis of Aminipila sp. CBA3637.</title>
        <authorList>
            <person name="Kim Y.B."/>
            <person name="Roh S.W."/>
        </authorList>
    </citation>
    <scope>NUCLEOTIDE SEQUENCE [LARGE SCALE GENOMIC DNA]</scope>
    <source>
        <strain evidence="4 5">CBA3637</strain>
    </source>
</reference>
<sequence>MLEYLYKIQFIKNVKRVAGSSAGAIAACITSFNLPFDQTKTMAESLDYSKVPATKSFDEPKNFTKAERNQLDRVFGNIDCVYRLIKKYGWYSSSYFYDWIRYQIAGQFDPFKKNPPYTFADFRNSDLHRDGREFKELYIIGTDISTKTSTVFSAADTPHVEVAQAIRISMSVPIFFEAIKSDYSKTDGEEKPKVYADGGIMYRYPITLFDETLPKDQTLGGFLAGDNKNVEINNLLDYISNLISCSAAVQTQFSYGSPENMNRSIQIFTDGISALDFNVKKGDDTYNFLYEQGYKATENYFNALFSS</sequence>
<keyword evidence="1 2" id="KW-0443">Lipid metabolism</keyword>
<dbReference type="AlphaFoldDB" id="A0A6P1MCP3"/>
<accession>A0A6P1MCP3</accession>
<dbReference type="Pfam" id="PF01734">
    <property type="entry name" value="Patatin"/>
    <property type="match status" value="1"/>
</dbReference>
<comment type="caution">
    <text evidence="2">Lacks conserved residue(s) required for the propagation of feature annotation.</text>
</comment>